<feature type="region of interest" description="Disordered" evidence="2">
    <location>
        <begin position="858"/>
        <end position="884"/>
    </location>
</feature>
<reference evidence="3 4" key="1">
    <citation type="submission" date="2022-12" db="EMBL/GenBank/DDBJ databases">
        <title>Chromosome-level genome of Tegillarca granosa.</title>
        <authorList>
            <person name="Kim J."/>
        </authorList>
    </citation>
    <scope>NUCLEOTIDE SEQUENCE [LARGE SCALE GENOMIC DNA]</scope>
    <source>
        <strain evidence="3">Teg-2019</strain>
        <tissue evidence="3">Adductor muscle</tissue>
    </source>
</reference>
<dbReference type="CDD" id="cd18672">
    <property type="entry name" value="PIN_FAM120B-like"/>
    <property type="match status" value="1"/>
</dbReference>
<comment type="caution">
    <text evidence="3">The sequence shown here is derived from an EMBL/GenBank/DDBJ whole genome shotgun (WGS) entry which is preliminary data.</text>
</comment>
<name>A0ABQ9EEN7_TEGGR</name>
<proteinExistence type="inferred from homology"/>
<feature type="region of interest" description="Disordered" evidence="2">
    <location>
        <begin position="363"/>
        <end position="447"/>
    </location>
</feature>
<evidence type="ECO:0000313" key="4">
    <source>
        <dbReference type="Proteomes" id="UP001217089"/>
    </source>
</evidence>
<evidence type="ECO:0000256" key="1">
    <source>
        <dbReference type="ARBA" id="ARBA00009495"/>
    </source>
</evidence>
<dbReference type="SUPFAM" id="SSF88723">
    <property type="entry name" value="PIN domain-like"/>
    <property type="match status" value="1"/>
</dbReference>
<gene>
    <name evidence="3" type="ORF">KUTeg_020680</name>
</gene>
<dbReference type="InterPro" id="IPR026784">
    <property type="entry name" value="Coact_PPARg"/>
</dbReference>
<protein>
    <recommendedName>
        <fullName evidence="5">Constitutive coactivator of PPAR-gamma-like protein 1 homolog</fullName>
    </recommendedName>
</protein>
<dbReference type="EMBL" id="JARBDR010000918">
    <property type="protein sequence ID" value="KAJ8301693.1"/>
    <property type="molecule type" value="Genomic_DNA"/>
</dbReference>
<feature type="region of interest" description="Disordered" evidence="2">
    <location>
        <begin position="961"/>
        <end position="1049"/>
    </location>
</feature>
<feature type="compositionally biased region" description="Low complexity" evidence="2">
    <location>
        <begin position="410"/>
        <end position="425"/>
    </location>
</feature>
<dbReference type="Proteomes" id="UP001217089">
    <property type="component" value="Unassembled WGS sequence"/>
</dbReference>
<evidence type="ECO:0000313" key="3">
    <source>
        <dbReference type="EMBL" id="KAJ8301693.1"/>
    </source>
</evidence>
<feature type="compositionally biased region" description="Basic residues" evidence="2">
    <location>
        <begin position="961"/>
        <end position="981"/>
    </location>
</feature>
<sequence length="1049" mass="116541">MISKTNNLINFGQNYRIGMGIKALQDFIETHCSSACVSVDLLKISKGFVPKRRGRYPGNGRFCLVVDAESCLDRLYGGFFSDWVCGGQWNRMVTFLGSLMQACHNGNMDLVVFFNGALENQKINEWYADQVNTKRKVSSVLRHINNRGTPPPKVWWVQPVFLQMSLRMALREMGVGVACSMDDHAQEVIGYCREHGLQGIIAQDSVYTIFDPPRYFSSHNLKLTYKGSLETKEYIMDEIAKCLDLNPNRFCIFAAMLGNHILPDEDLYEFYKELLGRTQEPSKPIKITPENAIRAAVDFVRSLPTVDNLDLVGDAIFRNTTKNKQELIAKFKQCVQYYLNGTQEGFLKYRPYIMSGSPRQGGYTIPNKQINGGFASEQTPGGSQLNVQPPDQTAPNFNAQQPDMLSNIGPSASNNNTSSPTRASPDAPGWPLKPQNKGKGGNMDSQLPPVTPEIMRIASERHQKGFMIPWIYQLLSQGEIKINVALEDDIGHDLPTSVELYRPVRQTIYSVLFNLNKLKIIQESQKDKGGDFPGKGLEVNVKEWVIRRGNTRPSFDMVKARPVDWKTPSIERMWLGTQVDDKTRRLRAFLTCMGSDSPLMLNTQYVPQQFLVMCCVLRYMLQAGRILMRQELDAFLAMSVSPLLQDVQTMQDLKLPNVLPRGVHLASLFMAGVETAVFANDVCGAPIPWNICAPWNFFDGKLFHFKLLKANNNTPLIDMCDGQLDQVLRVERMRQAIMEGLQCEFAKPMLPPQYLYTHYPYPPAMNYRPAGAPGYPPPMGRGVRPGPPMPPGVPGGMGMPGPKSPGRGRGILDFVWFEIRDFICVNIIGRSPIDARGGQLEIAGVTVASWGPNLSSGAAGGGRDVGRRPPNMGGNGLSPRVMSVGNGPRRFQRGGMQGMGGPMRGMGGPNMRNMMGRGSITFRGPLMSQPVRPPYGYGRPMRFQSERPYFRGRGVVRGVRRPQIRVRPRPGGKKTTKKPGKGRGVTVEESGDSEKELNDVVNGDVTLEGKSDEFQDAEEPPMAKIPDGLQSPDSGIHGDKSATELNVTA</sequence>
<dbReference type="PANTHER" id="PTHR15976:SF16">
    <property type="entry name" value="ASTEROID DOMAIN-CONTAINING PROTEIN"/>
    <property type="match status" value="1"/>
</dbReference>
<comment type="similarity">
    <text evidence="1">Belongs to the constitutive coactivator of PPAR-gamma family.</text>
</comment>
<dbReference type="PANTHER" id="PTHR15976">
    <property type="entry name" value="CONSTITUTIVE COACTIVATOR OF PEROXISOME PROLIFERATOR-ACTIVATED RECEPTOR GAMMA"/>
    <property type="match status" value="1"/>
</dbReference>
<dbReference type="InterPro" id="IPR029060">
    <property type="entry name" value="PIN-like_dom_sf"/>
</dbReference>
<feature type="compositionally biased region" description="Polar residues" evidence="2">
    <location>
        <begin position="366"/>
        <end position="404"/>
    </location>
</feature>
<accession>A0ABQ9EEN7</accession>
<organism evidence="3 4">
    <name type="scientific">Tegillarca granosa</name>
    <name type="common">Malaysian cockle</name>
    <name type="synonym">Anadara granosa</name>
    <dbReference type="NCBI Taxonomy" id="220873"/>
    <lineage>
        <taxon>Eukaryota</taxon>
        <taxon>Metazoa</taxon>
        <taxon>Spiralia</taxon>
        <taxon>Lophotrochozoa</taxon>
        <taxon>Mollusca</taxon>
        <taxon>Bivalvia</taxon>
        <taxon>Autobranchia</taxon>
        <taxon>Pteriomorphia</taxon>
        <taxon>Arcoida</taxon>
        <taxon>Arcoidea</taxon>
        <taxon>Arcidae</taxon>
        <taxon>Tegillarca</taxon>
    </lineage>
</organism>
<keyword evidence="4" id="KW-1185">Reference proteome</keyword>
<evidence type="ECO:0000256" key="2">
    <source>
        <dbReference type="SAM" id="MobiDB-lite"/>
    </source>
</evidence>
<evidence type="ECO:0008006" key="5">
    <source>
        <dbReference type="Google" id="ProtNLM"/>
    </source>
</evidence>
<dbReference type="Gene3D" id="3.40.50.1010">
    <property type="entry name" value="5'-nuclease"/>
    <property type="match status" value="1"/>
</dbReference>